<reference evidence="2 3" key="1">
    <citation type="submission" date="2019-01" db="EMBL/GenBank/DDBJ databases">
        <authorList>
            <consortium name="Pathogen Informatics"/>
        </authorList>
    </citation>
    <scope>NUCLEOTIDE SEQUENCE [LARGE SCALE GENOMIC DNA]</scope>
    <source>
        <strain evidence="2 3">NCTC10142</strain>
        <plasmid evidence="3">13</plasmid>
    </source>
</reference>
<dbReference type="RefSeq" id="WP_129720468.1">
    <property type="nucleotide sequence ID" value="NZ_LR214986.1"/>
</dbReference>
<sequence>MNKINKEIIINWNTFKRVFALNPALIFNKENIIEDLRSILNKYKTVDVNDETNFDEDDEDENKSTIKYDLLEDGINQDSIGNLHELFFDSNDQKMEEYIKFIATNYALYKTKAEDFIINELNLKKENIVIISNTTKQDIKIKQTYDTLINAIKNNETLFIFNPVFGYSEELEDLSFKFISNSFGIYVNNKNVILYNLSYTSTSQRNQYFLAFYNYWLLKENNIELKDIRNIIIDPRDVIFKRVKKAELNFMVTNSALLTKKITKKKNALKKEFLPYILDIDLFIKKAGLLRNIYDDKSNNQNYNFPSILNGFDSDLSFIQSAKEKVIKSNLYEVNYDMYTIEKLDILNSFYDANNKKLNNLMYLNNQRWQNLYCGIESGSIFNKYYSLLNVKEKKPKIEYIFQEFKWYTNIIKLAYKHFLDKTNLKAILYFASNNEKEISSVMSSWIKTPSNPYVFSGCINISDEFISDAKEILQLLREIVFLKNNDEYVLFSGNFANNNAIKFIGDLKNKIQEFKSIPNLFNVDALNKIIKLHIKDAKISWYDYEGFSDIIPPCDGIGSYIQAVFQVSVIHTKNGVETSTTNIVCDPHNLNKKDFVEIIDAIYGDAADYYVVFNKTYENTRNKEMLNLVKNDVINNKDPEFNKWLLEHYKKEDVLDALKIFESKIMKINSNTIDLLDVFIPHKISMDNIEKIYEFNIKNNDFIFKKPNEKVLSICKLPLFYAKDLKFFSSIKKVEKFITENKLKLRNLITPYSELKIQKGQMAMQEAISRYLGATNKAVWENTICPELKKYCENDVRAMIMVYDLIMHVANKVFSNMNEFEYKINQDEVINKNLKYDVENSKLILK</sequence>
<keyword evidence="2" id="KW-0614">Plasmid</keyword>
<organism evidence="2 3">
    <name type="scientific">Mycoplasmopsis cynos</name>
    <dbReference type="NCBI Taxonomy" id="171284"/>
    <lineage>
        <taxon>Bacteria</taxon>
        <taxon>Bacillati</taxon>
        <taxon>Mycoplasmatota</taxon>
        <taxon>Mycoplasmoidales</taxon>
        <taxon>Metamycoplasmataceae</taxon>
        <taxon>Mycoplasmopsis</taxon>
    </lineage>
</organism>
<feature type="domain" description="DUF2779" evidence="1">
    <location>
        <begin position="542"/>
        <end position="683"/>
    </location>
</feature>
<evidence type="ECO:0000259" key="1">
    <source>
        <dbReference type="Pfam" id="PF11074"/>
    </source>
</evidence>
<dbReference type="AlphaFoldDB" id="A0A449AHM0"/>
<protein>
    <submittedName>
        <fullName evidence="2">Domain of uncharacterized function(DUF2779)</fullName>
    </submittedName>
</protein>
<dbReference type="EMBL" id="LR214986">
    <property type="protein sequence ID" value="VEU64497.1"/>
    <property type="molecule type" value="Genomic_DNA"/>
</dbReference>
<evidence type="ECO:0000313" key="3">
    <source>
        <dbReference type="Proteomes" id="UP000289506"/>
    </source>
</evidence>
<name>A0A449AHM0_9BACT</name>
<geneLocation type="plasmid" evidence="2 3">
    <name>13</name>
</geneLocation>
<proteinExistence type="predicted"/>
<gene>
    <name evidence="2" type="ORF">NCTC10142_00241</name>
</gene>
<dbReference type="Proteomes" id="UP000289506">
    <property type="component" value="Plasmid 13"/>
</dbReference>
<dbReference type="Pfam" id="PF11074">
    <property type="entry name" value="DUF2779"/>
    <property type="match status" value="1"/>
</dbReference>
<dbReference type="NCBIfam" id="NF045869">
    <property type="entry name" value="UU173_fam"/>
    <property type="match status" value="1"/>
</dbReference>
<dbReference type="InterPro" id="IPR021301">
    <property type="entry name" value="DUF2779"/>
</dbReference>
<accession>A0A449AHM0</accession>
<evidence type="ECO:0000313" key="2">
    <source>
        <dbReference type="EMBL" id="VEU64497.1"/>
    </source>
</evidence>